<sequence>MYSPRYGDPRSKVSFVPGGVLSPEDILRAMPYFDPVGVSQFEKDQHSSQMGSWETHTRGIGSRLLAKMGYLGQGGLGVHGNGRLVPVAILLEKFQILPRSWNHRPSLDRLLRTAGCSHKRSSRNKRSISHSRTTVDRKGIEGSSVRQPYLFQFINSALRQDVVGNKEPCSSVPDFQSRPQETLRLKKDCQLDPASSEFRVQVFRTHEEINRTKQQIHRTRESIERNQGRDRVVTKQAEQRLITLQAQLDRLRTHERTLQQSKNKHSTEKKLRIF</sequence>
<dbReference type="EMBL" id="LUCM01005197">
    <property type="protein sequence ID" value="KAA0193200.1"/>
    <property type="molecule type" value="Genomic_DNA"/>
</dbReference>
<comment type="caution">
    <text evidence="9">The sequence shown here is derived from an EMBL/GenBank/DDBJ whole genome shotgun (WGS) entry which is preliminary data.</text>
</comment>
<feature type="compositionally biased region" description="Basic and acidic residues" evidence="7">
    <location>
        <begin position="218"/>
        <end position="231"/>
    </location>
</feature>
<reference evidence="9" key="1">
    <citation type="submission" date="2019-05" db="EMBL/GenBank/DDBJ databases">
        <title>Annotation for the trematode Fasciolopsis buski.</title>
        <authorList>
            <person name="Choi Y.-J."/>
        </authorList>
    </citation>
    <scope>NUCLEOTIDE SEQUENCE</scope>
    <source>
        <strain evidence="9">HT</strain>
        <tissue evidence="9">Whole worm</tissue>
    </source>
</reference>
<dbReference type="SMART" id="SM00443">
    <property type="entry name" value="G_patch"/>
    <property type="match status" value="1"/>
</dbReference>
<dbReference type="InterPro" id="IPR000467">
    <property type="entry name" value="G_patch_dom"/>
</dbReference>
<protein>
    <submittedName>
        <fullName evidence="9">Zinc finger CCCH-type with G patch domain-containing protein</fullName>
    </submittedName>
</protein>
<feature type="compositionally biased region" description="Basic residues" evidence="7">
    <location>
        <begin position="118"/>
        <end position="129"/>
    </location>
</feature>
<feature type="compositionally biased region" description="Basic and acidic residues" evidence="7">
    <location>
        <begin position="265"/>
        <end position="274"/>
    </location>
</feature>
<evidence type="ECO:0000256" key="1">
    <source>
        <dbReference type="ARBA" id="ARBA00004123"/>
    </source>
</evidence>
<feature type="domain" description="G-patch" evidence="8">
    <location>
        <begin position="57"/>
        <end position="87"/>
    </location>
</feature>
<keyword evidence="10" id="KW-1185">Reference proteome</keyword>
<organism evidence="9 10">
    <name type="scientific">Fasciolopsis buskii</name>
    <dbReference type="NCBI Taxonomy" id="27845"/>
    <lineage>
        <taxon>Eukaryota</taxon>
        <taxon>Metazoa</taxon>
        <taxon>Spiralia</taxon>
        <taxon>Lophotrochozoa</taxon>
        <taxon>Platyhelminthes</taxon>
        <taxon>Trematoda</taxon>
        <taxon>Digenea</taxon>
        <taxon>Plagiorchiida</taxon>
        <taxon>Echinostomata</taxon>
        <taxon>Echinostomatoidea</taxon>
        <taxon>Fasciolidae</taxon>
        <taxon>Fasciolopsis</taxon>
    </lineage>
</organism>
<evidence type="ECO:0000313" key="9">
    <source>
        <dbReference type="EMBL" id="KAA0193200.1"/>
    </source>
</evidence>
<dbReference type="Pfam" id="PF01585">
    <property type="entry name" value="G-patch"/>
    <property type="match status" value="1"/>
</dbReference>
<keyword evidence="4" id="KW-0862">Zinc</keyword>
<dbReference type="GO" id="GO:0005634">
    <property type="term" value="C:nucleus"/>
    <property type="evidence" value="ECO:0007669"/>
    <property type="project" value="UniProtKB-SubCell"/>
</dbReference>
<dbReference type="PROSITE" id="PS50174">
    <property type="entry name" value="G_PATCH"/>
    <property type="match status" value="1"/>
</dbReference>
<accession>A0A8E0RXD2</accession>
<evidence type="ECO:0000256" key="5">
    <source>
        <dbReference type="ARBA" id="ARBA00023125"/>
    </source>
</evidence>
<name>A0A8E0RXD2_9TREM</name>
<feature type="region of interest" description="Disordered" evidence="7">
    <location>
        <begin position="118"/>
        <end position="139"/>
    </location>
</feature>
<keyword evidence="2" id="KW-0479">Metal-binding</keyword>
<evidence type="ECO:0000256" key="3">
    <source>
        <dbReference type="ARBA" id="ARBA00022771"/>
    </source>
</evidence>
<gene>
    <name evidence="9" type="ORF">FBUS_09758</name>
</gene>
<evidence type="ECO:0000256" key="6">
    <source>
        <dbReference type="ARBA" id="ARBA00023242"/>
    </source>
</evidence>
<dbReference type="PANTHER" id="PTHR46297:SF1">
    <property type="entry name" value="ZINC FINGER CCCH-TYPE WITH G PATCH DOMAIN-CONTAINING PROTEIN"/>
    <property type="match status" value="1"/>
</dbReference>
<dbReference type="PANTHER" id="PTHR46297">
    <property type="entry name" value="ZINC FINGER CCCH-TYPE WITH G PATCH DOMAIN-CONTAINING PROTEIN"/>
    <property type="match status" value="1"/>
</dbReference>
<keyword evidence="3" id="KW-0863">Zinc-finger</keyword>
<evidence type="ECO:0000313" key="10">
    <source>
        <dbReference type="Proteomes" id="UP000728185"/>
    </source>
</evidence>
<evidence type="ECO:0000256" key="2">
    <source>
        <dbReference type="ARBA" id="ARBA00022723"/>
    </source>
</evidence>
<comment type="subcellular location">
    <subcellularLocation>
        <location evidence="1">Nucleus</location>
    </subcellularLocation>
</comment>
<dbReference type="OrthoDB" id="5842926at2759"/>
<evidence type="ECO:0000259" key="8">
    <source>
        <dbReference type="PROSITE" id="PS50174"/>
    </source>
</evidence>
<evidence type="ECO:0000256" key="4">
    <source>
        <dbReference type="ARBA" id="ARBA00022833"/>
    </source>
</evidence>
<feature type="region of interest" description="Disordered" evidence="7">
    <location>
        <begin position="255"/>
        <end position="274"/>
    </location>
</feature>
<keyword evidence="5" id="KW-0238">DNA-binding</keyword>
<dbReference type="GO" id="GO:0001227">
    <property type="term" value="F:DNA-binding transcription repressor activity, RNA polymerase II-specific"/>
    <property type="evidence" value="ECO:0007669"/>
    <property type="project" value="TreeGrafter"/>
</dbReference>
<dbReference type="AlphaFoldDB" id="A0A8E0RXD2"/>
<dbReference type="Proteomes" id="UP000728185">
    <property type="component" value="Unassembled WGS sequence"/>
</dbReference>
<proteinExistence type="predicted"/>
<feature type="region of interest" description="Disordered" evidence="7">
    <location>
        <begin position="211"/>
        <end position="231"/>
    </location>
</feature>
<dbReference type="GO" id="GO:0008270">
    <property type="term" value="F:zinc ion binding"/>
    <property type="evidence" value="ECO:0007669"/>
    <property type="project" value="UniProtKB-KW"/>
</dbReference>
<dbReference type="GO" id="GO:0000978">
    <property type="term" value="F:RNA polymerase II cis-regulatory region sequence-specific DNA binding"/>
    <property type="evidence" value="ECO:0007669"/>
    <property type="project" value="TreeGrafter"/>
</dbReference>
<evidence type="ECO:0000256" key="7">
    <source>
        <dbReference type="SAM" id="MobiDB-lite"/>
    </source>
</evidence>
<keyword evidence="6" id="KW-0539">Nucleus</keyword>